<evidence type="ECO:0000313" key="10">
    <source>
        <dbReference type="EMBL" id="KAH7361882.1"/>
    </source>
</evidence>
<dbReference type="SUPFAM" id="SSF48264">
    <property type="entry name" value="Cytochrome P450"/>
    <property type="match status" value="1"/>
</dbReference>
<accession>A0A8K0TEC3</accession>
<dbReference type="InterPro" id="IPR002401">
    <property type="entry name" value="Cyt_P450_E_grp-I"/>
</dbReference>
<dbReference type="EMBL" id="JAGPXD010000003">
    <property type="protein sequence ID" value="KAH7361882.1"/>
    <property type="molecule type" value="Genomic_DNA"/>
</dbReference>
<reference evidence="10" key="1">
    <citation type="journal article" date="2021" name="Nat. Commun.">
        <title>Genetic determinants of endophytism in the Arabidopsis root mycobiome.</title>
        <authorList>
            <person name="Mesny F."/>
            <person name="Miyauchi S."/>
            <person name="Thiergart T."/>
            <person name="Pickel B."/>
            <person name="Atanasova L."/>
            <person name="Karlsson M."/>
            <person name="Huettel B."/>
            <person name="Barry K.W."/>
            <person name="Haridas S."/>
            <person name="Chen C."/>
            <person name="Bauer D."/>
            <person name="Andreopoulos W."/>
            <person name="Pangilinan J."/>
            <person name="LaButti K."/>
            <person name="Riley R."/>
            <person name="Lipzen A."/>
            <person name="Clum A."/>
            <person name="Drula E."/>
            <person name="Henrissat B."/>
            <person name="Kohler A."/>
            <person name="Grigoriev I.V."/>
            <person name="Martin F.M."/>
            <person name="Hacquard S."/>
        </authorList>
    </citation>
    <scope>NUCLEOTIDE SEQUENCE</scope>
    <source>
        <strain evidence="10">MPI-CAGE-AT-0016</strain>
    </source>
</reference>
<comment type="caution">
    <text evidence="10">The sequence shown here is derived from an EMBL/GenBank/DDBJ whole genome shotgun (WGS) entry which is preliminary data.</text>
</comment>
<evidence type="ECO:0000256" key="2">
    <source>
        <dbReference type="ARBA" id="ARBA00010617"/>
    </source>
</evidence>
<dbReference type="Proteomes" id="UP000813385">
    <property type="component" value="Unassembled WGS sequence"/>
</dbReference>
<keyword evidence="7 9" id="KW-0503">Monooxygenase</keyword>
<proteinExistence type="inferred from homology"/>
<evidence type="ECO:0000256" key="7">
    <source>
        <dbReference type="ARBA" id="ARBA00023033"/>
    </source>
</evidence>
<dbReference type="GO" id="GO:0020037">
    <property type="term" value="F:heme binding"/>
    <property type="evidence" value="ECO:0007669"/>
    <property type="project" value="InterPro"/>
</dbReference>
<evidence type="ECO:0000256" key="3">
    <source>
        <dbReference type="ARBA" id="ARBA00022617"/>
    </source>
</evidence>
<evidence type="ECO:0000256" key="5">
    <source>
        <dbReference type="ARBA" id="ARBA00023002"/>
    </source>
</evidence>
<evidence type="ECO:0000256" key="4">
    <source>
        <dbReference type="ARBA" id="ARBA00022723"/>
    </source>
</evidence>
<dbReference type="InterPro" id="IPR050121">
    <property type="entry name" value="Cytochrome_P450_monoxygenase"/>
</dbReference>
<gene>
    <name evidence="10" type="ORF">B0T11DRAFT_279782</name>
</gene>
<keyword evidence="4 8" id="KW-0479">Metal-binding</keyword>
<dbReference type="Pfam" id="PF00067">
    <property type="entry name" value="p450"/>
    <property type="match status" value="1"/>
</dbReference>
<protein>
    <submittedName>
        <fullName evidence="10">Cytochrome P450</fullName>
    </submittedName>
</protein>
<dbReference type="InterPro" id="IPR036396">
    <property type="entry name" value="Cyt_P450_sf"/>
</dbReference>
<sequence>MASFMLLVGLLVLYRVALVVYRLYFHPLAKFPGPKLAAITSWYCMYHDFHRGGQYMFVIEEMHRHYGPIVRTMPGVLHVNDPAFIDTLYPAQTQSHRRDRAWTVLNFFQVHKSSLATGPHDLHRPRRAAISRFFSHQNVRLLSPVIDQTLRDLLRRIDAVAGADEVFCLGDAYGAATKDVIQQYALGEGQKCLDMDDFNADFFAVMKPRHMAHFGVHFHAIPAVLVKMPPAVFTWLSPHMVGFLKFIDGLTTEIEQVRKAKDDPEGKTIFHELLRSDMPEHEKETERLVDEAMVLTIAGSDTTASTLAALTCRVLSDEATFRRLRDELDSVMPDPDQPPEPAKLDALPYLNALIEESLRYYPSATHRQDRVATDEDMVYEYPGGGRSVLIPRGTPVGMTARIVNRHPALYGEDAEAFRPERFIENPRLMRKGLTFSKGGRQCLGMNLAYQELQTFTAGIFRKYSVFDPEASVQKGPTLELWETTLEDVEIYADFVTPGYRPESKGVRVKVRRE</sequence>
<name>A0A8K0TEC3_9PEZI</name>
<dbReference type="Gene3D" id="1.10.630.10">
    <property type="entry name" value="Cytochrome P450"/>
    <property type="match status" value="1"/>
</dbReference>
<feature type="binding site" description="axial binding residue" evidence="8">
    <location>
        <position position="442"/>
    </location>
    <ligand>
        <name>heme</name>
        <dbReference type="ChEBI" id="CHEBI:30413"/>
    </ligand>
    <ligandPart>
        <name>Fe</name>
        <dbReference type="ChEBI" id="CHEBI:18248"/>
    </ligandPart>
</feature>
<dbReference type="CDD" id="cd11062">
    <property type="entry name" value="CYP58-like"/>
    <property type="match status" value="1"/>
</dbReference>
<keyword evidence="5 9" id="KW-0560">Oxidoreductase</keyword>
<dbReference type="AlphaFoldDB" id="A0A8K0TEC3"/>
<keyword evidence="6 8" id="KW-0408">Iron</keyword>
<evidence type="ECO:0000313" key="11">
    <source>
        <dbReference type="Proteomes" id="UP000813385"/>
    </source>
</evidence>
<dbReference type="InterPro" id="IPR001128">
    <property type="entry name" value="Cyt_P450"/>
</dbReference>
<dbReference type="PROSITE" id="PS00086">
    <property type="entry name" value="CYTOCHROME_P450"/>
    <property type="match status" value="1"/>
</dbReference>
<evidence type="ECO:0000256" key="8">
    <source>
        <dbReference type="PIRSR" id="PIRSR602401-1"/>
    </source>
</evidence>
<dbReference type="PANTHER" id="PTHR24305:SF157">
    <property type="entry name" value="N-ACETYLTRYPTOPHAN 6-HYDROXYLASE IVOC-RELATED"/>
    <property type="match status" value="1"/>
</dbReference>
<evidence type="ECO:0000256" key="1">
    <source>
        <dbReference type="ARBA" id="ARBA00001971"/>
    </source>
</evidence>
<dbReference type="GO" id="GO:0005506">
    <property type="term" value="F:iron ion binding"/>
    <property type="evidence" value="ECO:0007669"/>
    <property type="project" value="InterPro"/>
</dbReference>
<comment type="cofactor">
    <cofactor evidence="1 8">
        <name>heme</name>
        <dbReference type="ChEBI" id="CHEBI:30413"/>
    </cofactor>
</comment>
<dbReference type="PRINTS" id="PR00385">
    <property type="entry name" value="P450"/>
</dbReference>
<dbReference type="PANTHER" id="PTHR24305">
    <property type="entry name" value="CYTOCHROME P450"/>
    <property type="match status" value="1"/>
</dbReference>
<evidence type="ECO:0000256" key="6">
    <source>
        <dbReference type="ARBA" id="ARBA00023004"/>
    </source>
</evidence>
<comment type="similarity">
    <text evidence="2 9">Belongs to the cytochrome P450 family.</text>
</comment>
<dbReference type="GO" id="GO:0016705">
    <property type="term" value="F:oxidoreductase activity, acting on paired donors, with incorporation or reduction of molecular oxygen"/>
    <property type="evidence" value="ECO:0007669"/>
    <property type="project" value="InterPro"/>
</dbReference>
<dbReference type="GO" id="GO:0004497">
    <property type="term" value="F:monooxygenase activity"/>
    <property type="evidence" value="ECO:0007669"/>
    <property type="project" value="UniProtKB-KW"/>
</dbReference>
<organism evidence="10 11">
    <name type="scientific">Plectosphaerella cucumerina</name>
    <dbReference type="NCBI Taxonomy" id="40658"/>
    <lineage>
        <taxon>Eukaryota</taxon>
        <taxon>Fungi</taxon>
        <taxon>Dikarya</taxon>
        <taxon>Ascomycota</taxon>
        <taxon>Pezizomycotina</taxon>
        <taxon>Sordariomycetes</taxon>
        <taxon>Hypocreomycetidae</taxon>
        <taxon>Glomerellales</taxon>
        <taxon>Plectosphaerellaceae</taxon>
        <taxon>Plectosphaerella</taxon>
    </lineage>
</organism>
<dbReference type="PRINTS" id="PR00463">
    <property type="entry name" value="EP450I"/>
</dbReference>
<dbReference type="InterPro" id="IPR017972">
    <property type="entry name" value="Cyt_P450_CS"/>
</dbReference>
<keyword evidence="11" id="KW-1185">Reference proteome</keyword>
<keyword evidence="3 8" id="KW-0349">Heme</keyword>
<evidence type="ECO:0000256" key="9">
    <source>
        <dbReference type="RuleBase" id="RU000461"/>
    </source>
</evidence>
<dbReference type="OrthoDB" id="3945418at2759"/>